<dbReference type="RefSeq" id="XP_044564902.1">
    <property type="nucleotide sequence ID" value="XM_044704030.1"/>
</dbReference>
<dbReference type="AlphaFoldDB" id="A0A6A5BSE6"/>
<dbReference type="VEuPathDB" id="AmoebaDB:FDP41_013766"/>
<keyword evidence="4" id="KW-1185">Reference proteome</keyword>
<reference evidence="2 4" key="1">
    <citation type="journal article" date="2019" name="Sci. Rep.">
        <title>Nanopore sequencing improves the draft genome of the human pathogenic amoeba Naegleria fowleri.</title>
        <authorList>
            <person name="Liechti N."/>
            <person name="Schurch N."/>
            <person name="Bruggmann R."/>
            <person name="Wittwer M."/>
        </authorList>
    </citation>
    <scope>NUCLEOTIDE SEQUENCE [LARGE SCALE GENOMIC DNA]</scope>
    <source>
        <strain evidence="2 4">ATCC 30894</strain>
    </source>
</reference>
<gene>
    <name evidence="3" type="ORF">FDP41_013403</name>
    <name evidence="2" type="ORF">FDP41_013766</name>
</gene>
<dbReference type="VEuPathDB" id="AmoebaDB:NfTy_029170"/>
<dbReference type="VEuPathDB" id="AmoebaDB:FDP41_013403"/>
<evidence type="ECO:0000313" key="3">
    <source>
        <dbReference type="EMBL" id="KAF0980189.1"/>
    </source>
</evidence>
<name>A0A6A5BSE6_NAEFO</name>
<evidence type="ECO:0000256" key="1">
    <source>
        <dbReference type="SAM" id="Phobius"/>
    </source>
</evidence>
<feature type="transmembrane region" description="Helical" evidence="1">
    <location>
        <begin position="223"/>
        <end position="247"/>
    </location>
</feature>
<accession>A0A6A5BSE6</accession>
<dbReference type="EMBL" id="VFQX01000020">
    <property type="protein sequence ID" value="KAF0980117.1"/>
    <property type="molecule type" value="Genomic_DNA"/>
</dbReference>
<keyword evidence="1" id="KW-0472">Membrane</keyword>
<protein>
    <submittedName>
        <fullName evidence="2">Uncharacterized protein</fullName>
    </submittedName>
</protein>
<dbReference type="InterPro" id="IPR036790">
    <property type="entry name" value="Frizzled_dom_sf"/>
</dbReference>
<proteinExistence type="predicted"/>
<evidence type="ECO:0000313" key="4">
    <source>
        <dbReference type="Proteomes" id="UP000444721"/>
    </source>
</evidence>
<keyword evidence="1" id="KW-1133">Transmembrane helix</keyword>
<dbReference type="OrthoDB" id="10327545at2759"/>
<sequence length="248" mass="27286">MLFLSPSPPRSIMSSRSSPTTTISFSQHPISNYLIFTLFLVFIIASTSSFTLAQVSTSSTCSGTCMAVADVLANDAIKSGLTMCQHHLPKSQYVCITQNYTADDLALQNNFIKNSKFLPDDASCVSSWKSFACMRVFASCYPSNKTILPVCYSDCLKYTDNCWNRDKGYNPFNWFYQGVFFLNPDLDLKFKYFCAKNSAGLLGQSGDVIDYTASPNPYCTTSAGVSLVSLMNSSVTIIIVFIILALAI</sequence>
<keyword evidence="1" id="KW-0812">Transmembrane</keyword>
<evidence type="ECO:0000313" key="2">
    <source>
        <dbReference type="EMBL" id="KAF0980117.1"/>
    </source>
</evidence>
<dbReference type="GeneID" id="68120618"/>
<dbReference type="Gene3D" id="1.10.2000.10">
    <property type="entry name" value="Frizzled cysteine-rich domain"/>
    <property type="match status" value="1"/>
</dbReference>
<organism evidence="2 4">
    <name type="scientific">Naegleria fowleri</name>
    <name type="common">Brain eating amoeba</name>
    <dbReference type="NCBI Taxonomy" id="5763"/>
    <lineage>
        <taxon>Eukaryota</taxon>
        <taxon>Discoba</taxon>
        <taxon>Heterolobosea</taxon>
        <taxon>Tetramitia</taxon>
        <taxon>Eutetramitia</taxon>
        <taxon>Vahlkampfiidae</taxon>
        <taxon>Naegleria</taxon>
    </lineage>
</organism>
<comment type="caution">
    <text evidence="2">The sequence shown here is derived from an EMBL/GenBank/DDBJ whole genome shotgun (WGS) entry which is preliminary data.</text>
</comment>
<dbReference type="EMBL" id="VFQX01000019">
    <property type="protein sequence ID" value="KAF0980189.1"/>
    <property type="molecule type" value="Genomic_DNA"/>
</dbReference>
<dbReference type="SUPFAM" id="SSF63501">
    <property type="entry name" value="Frizzled cysteine-rich domain"/>
    <property type="match status" value="1"/>
</dbReference>
<dbReference type="Proteomes" id="UP000444721">
    <property type="component" value="Unassembled WGS sequence"/>
</dbReference>
<dbReference type="VEuPathDB" id="AmoebaDB:NF0071050"/>